<evidence type="ECO:0000259" key="9">
    <source>
        <dbReference type="Pfam" id="PF02687"/>
    </source>
</evidence>
<feature type="domain" description="ABC3 transporter permease C-terminal" evidence="9">
    <location>
        <begin position="831"/>
        <end position="938"/>
    </location>
</feature>
<dbReference type="InterPro" id="IPR003838">
    <property type="entry name" value="ABC3_permease_C"/>
</dbReference>
<evidence type="ECO:0000256" key="4">
    <source>
        <dbReference type="ARBA" id="ARBA00022989"/>
    </source>
</evidence>
<name>A0A3A9YDA6_9ACTN</name>
<feature type="transmembrane region" description="Helical" evidence="8">
    <location>
        <begin position="908"/>
        <end position="934"/>
    </location>
</feature>
<evidence type="ECO:0000313" key="11">
    <source>
        <dbReference type="Proteomes" id="UP000275865"/>
    </source>
</evidence>
<dbReference type="PANTHER" id="PTHR30572">
    <property type="entry name" value="MEMBRANE COMPONENT OF TRANSPORTER-RELATED"/>
    <property type="match status" value="1"/>
</dbReference>
<dbReference type="Proteomes" id="UP000275865">
    <property type="component" value="Unassembled WGS sequence"/>
</dbReference>
<evidence type="ECO:0000313" key="10">
    <source>
        <dbReference type="EMBL" id="RKN32244.1"/>
    </source>
</evidence>
<dbReference type="Pfam" id="PF02687">
    <property type="entry name" value="FtsX"/>
    <property type="match status" value="2"/>
</dbReference>
<protein>
    <submittedName>
        <fullName evidence="10">ABC transporter permease</fullName>
    </submittedName>
</protein>
<evidence type="ECO:0000256" key="2">
    <source>
        <dbReference type="ARBA" id="ARBA00022475"/>
    </source>
</evidence>
<comment type="subcellular location">
    <subcellularLocation>
        <location evidence="1">Cell membrane</location>
        <topology evidence="1">Multi-pass membrane protein</topology>
    </subcellularLocation>
</comment>
<proteinExistence type="inferred from homology"/>
<keyword evidence="2" id="KW-1003">Cell membrane</keyword>
<keyword evidence="3 8" id="KW-0812">Transmembrane</keyword>
<accession>A0A3A9YDA6</accession>
<keyword evidence="5 8" id="KW-0472">Membrane</keyword>
<comment type="similarity">
    <text evidence="6">Belongs to the ABC-4 integral membrane protein family.</text>
</comment>
<feature type="transmembrane region" description="Helical" evidence="8">
    <location>
        <begin position="639"/>
        <end position="661"/>
    </location>
</feature>
<gene>
    <name evidence="10" type="ORF">D7044_13325</name>
</gene>
<dbReference type="PANTHER" id="PTHR30572:SF4">
    <property type="entry name" value="ABC TRANSPORTER PERMEASE YTRF"/>
    <property type="match status" value="1"/>
</dbReference>
<comment type="caution">
    <text evidence="10">The sequence shown here is derived from an EMBL/GenBank/DDBJ whole genome shotgun (WGS) entry which is preliminary data.</text>
</comment>
<organism evidence="10 11">
    <name type="scientific">Micromonospora musae</name>
    <dbReference type="NCBI Taxonomy" id="1894970"/>
    <lineage>
        <taxon>Bacteria</taxon>
        <taxon>Bacillati</taxon>
        <taxon>Actinomycetota</taxon>
        <taxon>Actinomycetes</taxon>
        <taxon>Micromonosporales</taxon>
        <taxon>Micromonosporaceae</taxon>
        <taxon>Micromonospora</taxon>
    </lineage>
</organism>
<sequence>MLRMVWSQLRHTRGRSLAVFTAVLVATTGFTVLTGAASTSRLVARGSVDTQFRASYDILVHPSAPAGGLLDQGLPTAAYGGISLDQWRRIEGVQGVEVAAPLAVLGIADLRPDLTIDVTDRVDRSAERQVIEVAPQVSGDRALSTLTAAPTYVYVSRRPLIPLSRISGDRRLFVYADGTRVDQTSSAAECPGTGGGGALEVQADGRRLQVCATAAGSFEPTARRTQVSEVQAYQLLGDGTFRLASVITLGRPASAIPATARLEIQLPAVMPALVAGVDPTAETRLVGLDRAVRQGRYLTGSDTVGPAAHDTSSSPFNPTGPAGLTLPVLAAADLAVDEQIDVAVSRLTGRTADRVPGATTEALWPLLRDSAKAPPRTIEHDLAQLYRARLDAALTGRTPLSGVRALLRPRPQPYAPQADGTARVLPRSGEPGSTDPAIDDVWRDSWLSAGGVGTGDPMSLEGQAQEWSVTAVGSFAPEALDSVGGAAQQALDLYRRVPPVGADARTRDLLGDRPLLPGDDPLGYPHRPPHLLTTLTAAHDLHASLGSASAAPPLSSVRVRVAGIDRFDEVARERVRLVADEIVRRTGLTVEIVLGGSTVRGPVLLPAGPLGRPDLTLLEARTRTGVAAEIVTAVDRKNLLLLGLLLVVCTLLVGNAVSTAVRTRRRELAILACLGWPGRRLSLLVLAETTALGLAAGLLGAALAQPLGRLAEVRVSSTVALLCVPLAVLLTAVAGAWPALQAARTRSAAALQASAVRARRSTALRTVAALAAANLVRTPARTLVGAVSLAAGVGAATLIAAALWAFNDGMVGSLLGQAVSVQVRGVDLLAVSGVLLFGVLGVADVLYLNVRERAAEFATLRAIGWPDATLNRLLVYEALGVGALGCAIGVGGGLGSVVLLVGRLDGRLAALAVAATAAALLLTVLAALVPAILIRRLPTAVLLGEQ</sequence>
<evidence type="ECO:0000256" key="7">
    <source>
        <dbReference type="SAM" id="MobiDB-lite"/>
    </source>
</evidence>
<feature type="transmembrane region" description="Helical" evidence="8">
    <location>
        <begin position="878"/>
        <end position="902"/>
    </location>
</feature>
<dbReference type="InterPro" id="IPR050250">
    <property type="entry name" value="Macrolide_Exporter_MacB"/>
</dbReference>
<feature type="transmembrane region" description="Helical" evidence="8">
    <location>
        <begin position="826"/>
        <end position="848"/>
    </location>
</feature>
<dbReference type="GO" id="GO:0022857">
    <property type="term" value="F:transmembrane transporter activity"/>
    <property type="evidence" value="ECO:0007669"/>
    <property type="project" value="TreeGrafter"/>
</dbReference>
<feature type="transmembrane region" description="Helical" evidence="8">
    <location>
        <begin position="681"/>
        <end position="703"/>
    </location>
</feature>
<feature type="region of interest" description="Disordered" evidence="7">
    <location>
        <begin position="410"/>
        <end position="440"/>
    </location>
</feature>
<evidence type="ECO:0000256" key="3">
    <source>
        <dbReference type="ARBA" id="ARBA00022692"/>
    </source>
</evidence>
<evidence type="ECO:0000256" key="6">
    <source>
        <dbReference type="ARBA" id="ARBA00038076"/>
    </source>
</evidence>
<dbReference type="GO" id="GO:0005886">
    <property type="term" value="C:plasma membrane"/>
    <property type="evidence" value="ECO:0007669"/>
    <property type="project" value="UniProtKB-SubCell"/>
</dbReference>
<evidence type="ECO:0000256" key="8">
    <source>
        <dbReference type="SAM" id="Phobius"/>
    </source>
</evidence>
<feature type="transmembrane region" description="Helical" evidence="8">
    <location>
        <begin position="715"/>
        <end position="737"/>
    </location>
</feature>
<dbReference type="EMBL" id="RAZT01000006">
    <property type="protein sequence ID" value="RKN32244.1"/>
    <property type="molecule type" value="Genomic_DNA"/>
</dbReference>
<dbReference type="RefSeq" id="WP_147434649.1">
    <property type="nucleotide sequence ID" value="NZ_RAZT01000006.1"/>
</dbReference>
<evidence type="ECO:0000256" key="5">
    <source>
        <dbReference type="ARBA" id="ARBA00023136"/>
    </source>
</evidence>
<reference evidence="10 11" key="1">
    <citation type="submission" date="2018-09" db="EMBL/GenBank/DDBJ databases">
        <title>Micromonospora sp. nov. MS1-9, isolated from a root of Musa sp.</title>
        <authorList>
            <person name="Kuncharoen N."/>
            <person name="Kudo T."/>
            <person name="Ohkuma M."/>
            <person name="Yuki M."/>
            <person name="Tanasupawat S."/>
        </authorList>
    </citation>
    <scope>NUCLEOTIDE SEQUENCE [LARGE SCALE GENOMIC DNA]</scope>
    <source>
        <strain evidence="10 11">MS1-9</strain>
    </source>
</reference>
<feature type="domain" description="ABC3 transporter permease C-terminal" evidence="9">
    <location>
        <begin position="640"/>
        <end position="744"/>
    </location>
</feature>
<feature type="transmembrane region" description="Helical" evidence="8">
    <location>
        <begin position="783"/>
        <end position="806"/>
    </location>
</feature>
<keyword evidence="4 8" id="KW-1133">Transmembrane helix</keyword>
<evidence type="ECO:0000256" key="1">
    <source>
        <dbReference type="ARBA" id="ARBA00004651"/>
    </source>
</evidence>
<dbReference type="AlphaFoldDB" id="A0A3A9YDA6"/>